<feature type="region of interest" description="Disordered" evidence="3">
    <location>
        <begin position="18"/>
        <end position="43"/>
    </location>
</feature>
<proteinExistence type="inferred from homology"/>
<comment type="caution">
    <text evidence="5">The sequence shown here is derived from an EMBL/GenBank/DDBJ whole genome shotgun (WGS) entry which is preliminary data.</text>
</comment>
<dbReference type="InterPro" id="IPR052585">
    <property type="entry name" value="Lipid_raft_assoc_Zn_ADH"/>
</dbReference>
<dbReference type="RefSeq" id="XP_056506216.1">
    <property type="nucleotide sequence ID" value="XM_056640459.1"/>
</dbReference>
<dbReference type="CDD" id="cd08249">
    <property type="entry name" value="enoyl_reductase_like"/>
    <property type="match status" value="1"/>
</dbReference>
<dbReference type="Gene3D" id="3.40.50.720">
    <property type="entry name" value="NAD(P)-binding Rossmann-like Domain"/>
    <property type="match status" value="1"/>
</dbReference>
<dbReference type="GeneID" id="81379626"/>
<reference evidence="5" key="2">
    <citation type="journal article" date="2023" name="IMA Fungus">
        <title>Comparative genomic study of the Penicillium genus elucidates a diverse pangenome and 15 lateral gene transfer events.</title>
        <authorList>
            <person name="Petersen C."/>
            <person name="Sorensen T."/>
            <person name="Nielsen M.R."/>
            <person name="Sondergaard T.E."/>
            <person name="Sorensen J.L."/>
            <person name="Fitzpatrick D.A."/>
            <person name="Frisvad J.C."/>
            <person name="Nielsen K.L."/>
        </authorList>
    </citation>
    <scope>NUCLEOTIDE SEQUENCE</scope>
    <source>
        <strain evidence="5">IBT 23319</strain>
    </source>
</reference>
<keyword evidence="2" id="KW-0560">Oxidoreductase</keyword>
<protein>
    <recommendedName>
        <fullName evidence="4">Enoyl reductase (ER) domain-containing protein</fullName>
    </recommendedName>
</protein>
<dbReference type="PANTHER" id="PTHR43482:SF2">
    <property type="entry name" value="ZINC-BINDING DEHYDROGENASE FAMILY, PUTATIVE (AFU_ORTHOLOGUE AFUA_3G15030)-RELATED"/>
    <property type="match status" value="1"/>
</dbReference>
<dbReference type="InterPro" id="IPR013154">
    <property type="entry name" value="ADH-like_N"/>
</dbReference>
<keyword evidence="6" id="KW-1185">Reference proteome</keyword>
<evidence type="ECO:0000256" key="2">
    <source>
        <dbReference type="ARBA" id="ARBA00023002"/>
    </source>
</evidence>
<dbReference type="Proteomes" id="UP001147733">
    <property type="component" value="Unassembled WGS sequence"/>
</dbReference>
<dbReference type="Pfam" id="PF08240">
    <property type="entry name" value="ADH_N"/>
    <property type="match status" value="1"/>
</dbReference>
<dbReference type="SUPFAM" id="SSF50129">
    <property type="entry name" value="GroES-like"/>
    <property type="match status" value="1"/>
</dbReference>
<evidence type="ECO:0000259" key="4">
    <source>
        <dbReference type="SMART" id="SM00829"/>
    </source>
</evidence>
<feature type="domain" description="Enoyl reductase (ER)" evidence="4">
    <location>
        <begin position="59"/>
        <end position="412"/>
    </location>
</feature>
<dbReference type="InterPro" id="IPR020843">
    <property type="entry name" value="ER"/>
</dbReference>
<dbReference type="Pfam" id="PF00107">
    <property type="entry name" value="ADH_zinc_N"/>
    <property type="match status" value="1"/>
</dbReference>
<gene>
    <name evidence="5" type="ORF">N7469_001539</name>
</gene>
<accession>A0A9W9PEQ4</accession>
<feature type="compositionally biased region" description="Polar residues" evidence="3">
    <location>
        <begin position="18"/>
        <end position="35"/>
    </location>
</feature>
<name>A0A9W9PEQ4_PENCI</name>
<dbReference type="Gene3D" id="3.90.180.10">
    <property type="entry name" value="Medium-chain alcohol dehydrogenases, catalytic domain"/>
    <property type="match status" value="1"/>
</dbReference>
<dbReference type="InterPro" id="IPR036291">
    <property type="entry name" value="NAD(P)-bd_dom_sf"/>
</dbReference>
<dbReference type="InterPro" id="IPR011032">
    <property type="entry name" value="GroES-like_sf"/>
</dbReference>
<dbReference type="EMBL" id="JAPQKT010000001">
    <property type="protein sequence ID" value="KAJ5243212.1"/>
    <property type="molecule type" value="Genomic_DNA"/>
</dbReference>
<reference evidence="5" key="1">
    <citation type="submission" date="2022-11" db="EMBL/GenBank/DDBJ databases">
        <authorList>
            <person name="Petersen C."/>
        </authorList>
    </citation>
    <scope>NUCLEOTIDE SEQUENCE</scope>
    <source>
        <strain evidence="5">IBT 23319</strain>
    </source>
</reference>
<evidence type="ECO:0000256" key="1">
    <source>
        <dbReference type="ARBA" id="ARBA00008072"/>
    </source>
</evidence>
<organism evidence="5 6">
    <name type="scientific">Penicillium citrinum</name>
    <dbReference type="NCBI Taxonomy" id="5077"/>
    <lineage>
        <taxon>Eukaryota</taxon>
        <taxon>Fungi</taxon>
        <taxon>Dikarya</taxon>
        <taxon>Ascomycota</taxon>
        <taxon>Pezizomycotina</taxon>
        <taxon>Eurotiomycetes</taxon>
        <taxon>Eurotiomycetidae</taxon>
        <taxon>Eurotiales</taxon>
        <taxon>Aspergillaceae</taxon>
        <taxon>Penicillium</taxon>
    </lineage>
</organism>
<sequence length="419" mass="45213">MSTTTTFLQLEELQQKPTTFHHCSSSGNASNTSQRSRQEGKVPISKPMEMTQQVLLLKGVREQYTLVNDHNIPSVVHPGEILVKVLAIGLNPIDWKAPAFNFGIPSLPWINGRDLAGLVLQVPDKSSRLRVGDIVLVPSTDYRDIRKAAFQEYAISTDFNAARIPSSTSITASASLGVAFVASALALGVSLGLDFSLLTKSTGPNLVNVVNQLDKNSIPTDILNECFASPDRPQRGDWIAIWGASTTTGLITLQLAKLAGLRVICVADVARHGTKLLQLGADLLVDRQNTERAVEIIRGVTDGKLRYAIDIVGKETATLLERTLEKSGQSHLLGLTGLPKERDPGIRYHTVPIKLFHEAPAVGESLVCWLESLLQDETLSLPDVVRAEGGLDGINAALDKLRSGSVSGKRIVVDLGARS</sequence>
<dbReference type="InterPro" id="IPR013149">
    <property type="entry name" value="ADH-like_C"/>
</dbReference>
<dbReference type="GO" id="GO:0016651">
    <property type="term" value="F:oxidoreductase activity, acting on NAD(P)H"/>
    <property type="evidence" value="ECO:0007669"/>
    <property type="project" value="InterPro"/>
</dbReference>
<dbReference type="SMART" id="SM00829">
    <property type="entry name" value="PKS_ER"/>
    <property type="match status" value="1"/>
</dbReference>
<evidence type="ECO:0000313" key="5">
    <source>
        <dbReference type="EMBL" id="KAJ5243212.1"/>
    </source>
</evidence>
<comment type="similarity">
    <text evidence="1">Belongs to the zinc-containing alcohol dehydrogenase family.</text>
</comment>
<dbReference type="OrthoDB" id="10257049at2759"/>
<dbReference type="InterPro" id="IPR047122">
    <property type="entry name" value="Trans-enoyl_RdTase-like"/>
</dbReference>
<dbReference type="AlphaFoldDB" id="A0A9W9PEQ4"/>
<dbReference type="SUPFAM" id="SSF51735">
    <property type="entry name" value="NAD(P)-binding Rossmann-fold domains"/>
    <property type="match status" value="1"/>
</dbReference>
<dbReference type="PANTHER" id="PTHR43482">
    <property type="entry name" value="PROTEIN AST1-RELATED"/>
    <property type="match status" value="1"/>
</dbReference>
<evidence type="ECO:0000256" key="3">
    <source>
        <dbReference type="SAM" id="MobiDB-lite"/>
    </source>
</evidence>
<evidence type="ECO:0000313" key="6">
    <source>
        <dbReference type="Proteomes" id="UP001147733"/>
    </source>
</evidence>